<dbReference type="InterPro" id="IPR011004">
    <property type="entry name" value="Trimer_LpxA-like_sf"/>
</dbReference>
<dbReference type="InterPro" id="IPR023915">
    <property type="entry name" value="Bifunctiontional_GlmU_arc-type"/>
</dbReference>
<evidence type="ECO:0000259" key="11">
    <source>
        <dbReference type="Pfam" id="PF00483"/>
    </source>
</evidence>
<comment type="pathway">
    <text evidence="1">Nucleotide-sugar biosynthesis; UDP-N-acetyl-alpha-D-glucosamine biosynthesis; N-acetyl-alpha-D-glucosamine 1-phosphate from alpha-D-glucosamine 6-phosphate (route II): step 2/2.</text>
</comment>
<dbReference type="InterPro" id="IPR050065">
    <property type="entry name" value="GlmU-like"/>
</dbReference>
<dbReference type="SUPFAM" id="SSF51161">
    <property type="entry name" value="Trimeric LpxA-like enzymes"/>
    <property type="match status" value="1"/>
</dbReference>
<dbReference type="InterPro" id="IPR001451">
    <property type="entry name" value="Hexapep"/>
</dbReference>
<dbReference type="EMBL" id="WJJP01000414">
    <property type="protein sequence ID" value="MBD3325434.1"/>
    <property type="molecule type" value="Genomic_DNA"/>
</dbReference>
<accession>A0A9D5JW85</accession>
<keyword evidence="6" id="KW-0548">Nucleotidyltransferase</keyword>
<dbReference type="CDD" id="cd04181">
    <property type="entry name" value="NTP_transferase"/>
    <property type="match status" value="1"/>
</dbReference>
<dbReference type="InterPro" id="IPR056729">
    <property type="entry name" value="GMPPB_C"/>
</dbReference>
<proteinExistence type="inferred from homology"/>
<dbReference type="NCBIfam" id="TIGR03992">
    <property type="entry name" value="Arch_glmU"/>
    <property type="match status" value="1"/>
</dbReference>
<evidence type="ECO:0000256" key="1">
    <source>
        <dbReference type="ARBA" id="ARBA00005166"/>
    </source>
</evidence>
<dbReference type="AlphaFoldDB" id="A0A9D5JW85"/>
<evidence type="ECO:0000256" key="8">
    <source>
        <dbReference type="ARBA" id="ARBA00023315"/>
    </source>
</evidence>
<evidence type="ECO:0000256" key="3">
    <source>
        <dbReference type="ARBA" id="ARBA00007707"/>
    </source>
</evidence>
<reference evidence="13" key="1">
    <citation type="submission" date="2019-11" db="EMBL/GenBank/DDBJ databases">
        <title>Microbial mats filling the niche in hypersaline microbial mats.</title>
        <authorList>
            <person name="Wong H.L."/>
            <person name="Macleod F.I."/>
            <person name="White R.A. III"/>
            <person name="Burns B.P."/>
        </authorList>
    </citation>
    <scope>NUCLEOTIDE SEQUENCE</scope>
    <source>
        <strain evidence="13">Rbin_158</strain>
    </source>
</reference>
<feature type="domain" description="Nucleotidyl transferase" evidence="11">
    <location>
        <begin position="1"/>
        <end position="201"/>
    </location>
</feature>
<dbReference type="GO" id="GO:0019134">
    <property type="term" value="F:glucosamine-1-phosphate N-acetyltransferase activity"/>
    <property type="evidence" value="ECO:0007669"/>
    <property type="project" value="UniProtKB-EC"/>
</dbReference>
<dbReference type="InterPro" id="IPR005835">
    <property type="entry name" value="NTP_transferase_dom"/>
</dbReference>
<comment type="similarity">
    <text evidence="4">In the N-terminal section; belongs to the N-acetylglucosamine-1-phosphate uridyltransferase family.</text>
</comment>
<evidence type="ECO:0000256" key="10">
    <source>
        <dbReference type="ARBA" id="ARBA00048493"/>
    </source>
</evidence>
<dbReference type="Gene3D" id="3.90.550.10">
    <property type="entry name" value="Spore Coat Polysaccharide Biosynthesis Protein SpsA, Chain A"/>
    <property type="match status" value="1"/>
</dbReference>
<dbReference type="InterPro" id="IPR029044">
    <property type="entry name" value="Nucleotide-diphossugar_trans"/>
</dbReference>
<dbReference type="SUPFAM" id="SSF53448">
    <property type="entry name" value="Nucleotide-diphospho-sugar transferases"/>
    <property type="match status" value="1"/>
</dbReference>
<evidence type="ECO:0000256" key="4">
    <source>
        <dbReference type="ARBA" id="ARBA00007947"/>
    </source>
</evidence>
<organism evidence="13 14">
    <name type="scientific">candidate division KSB3 bacterium</name>
    <dbReference type="NCBI Taxonomy" id="2044937"/>
    <lineage>
        <taxon>Bacteria</taxon>
        <taxon>candidate division KSB3</taxon>
    </lineage>
</organism>
<evidence type="ECO:0000259" key="12">
    <source>
        <dbReference type="Pfam" id="PF25087"/>
    </source>
</evidence>
<sequence>LLLIANKPILAHQLDQFVGLIDEVIIIVGYKSEMIRQQFGHEYRGIPLTYVEQQDQLGTGHAAMQVRPYIRDRFLLMNGDDLYARQDIEGCLGYPAALLAKAVADPRQYGVLTVENGVVKDLIEKPEHPASNLTSIGMYVLDTRIFEILETIPKSPRGEYEVTDAVQRFAQTTDVHCHIAQGYWLPVGFPWHILQANDLLLERYFEERPLQGTIEPGVTIHGRVSVGEGSIIRKGTTLQGNICIGKQCQIGPYCMMSGNTSIGDQSVLAYRTSVTNSVIEHNAQIEPFCTIAYSVLGEDVSIQSGLVTMSVPLKTKNVTSVVKGQVIDSGRDRLGTMIGSHVTVHPQAVTYPGVKIGSKAVIPAGTVVREDWIA</sequence>
<feature type="non-terminal residue" evidence="13">
    <location>
        <position position="1"/>
    </location>
</feature>
<name>A0A9D5JW85_9BACT</name>
<dbReference type="Pfam" id="PF00132">
    <property type="entry name" value="Hexapep"/>
    <property type="match status" value="1"/>
</dbReference>
<evidence type="ECO:0008006" key="15">
    <source>
        <dbReference type="Google" id="ProtNLM"/>
    </source>
</evidence>
<evidence type="ECO:0000313" key="13">
    <source>
        <dbReference type="EMBL" id="MBD3325434.1"/>
    </source>
</evidence>
<feature type="domain" description="Mannose-1-phosphate guanyltransferase C-terminal" evidence="12">
    <location>
        <begin position="221"/>
        <end position="321"/>
    </location>
</feature>
<keyword evidence="7" id="KW-0511">Multifunctional enzyme</keyword>
<comment type="similarity">
    <text evidence="3">In the C-terminal section; belongs to the transferase hexapeptide repeat family.</text>
</comment>
<dbReference type="PANTHER" id="PTHR43584">
    <property type="entry name" value="NUCLEOTIDYL TRANSFERASE"/>
    <property type="match status" value="1"/>
</dbReference>
<evidence type="ECO:0000313" key="14">
    <source>
        <dbReference type="Proteomes" id="UP000649604"/>
    </source>
</evidence>
<dbReference type="GO" id="GO:0003977">
    <property type="term" value="F:UDP-N-acetylglucosamine diphosphorylase activity"/>
    <property type="evidence" value="ECO:0007669"/>
    <property type="project" value="UniProtKB-EC"/>
</dbReference>
<dbReference type="PANTHER" id="PTHR43584:SF8">
    <property type="entry name" value="N-ACETYLMURAMATE ALPHA-1-PHOSPHATE URIDYLYLTRANSFERASE"/>
    <property type="match status" value="1"/>
</dbReference>
<evidence type="ECO:0000256" key="7">
    <source>
        <dbReference type="ARBA" id="ARBA00023268"/>
    </source>
</evidence>
<comment type="pathway">
    <text evidence="2">Nucleotide-sugar biosynthesis; UDP-N-acetyl-alpha-D-glucosamine biosynthesis; UDP-N-acetyl-alpha-D-glucosamine from N-acetyl-alpha-D-glucosamine 1-phosphate: step 1/1.</text>
</comment>
<dbReference type="Gene3D" id="2.160.10.10">
    <property type="entry name" value="Hexapeptide repeat proteins"/>
    <property type="match status" value="1"/>
</dbReference>
<keyword evidence="5" id="KW-0808">Transferase</keyword>
<evidence type="ECO:0000256" key="2">
    <source>
        <dbReference type="ARBA" id="ARBA00005208"/>
    </source>
</evidence>
<dbReference type="Proteomes" id="UP000649604">
    <property type="component" value="Unassembled WGS sequence"/>
</dbReference>
<comment type="catalytic activity">
    <reaction evidence="9">
        <text>alpha-D-glucosamine 1-phosphate + acetyl-CoA = N-acetyl-alpha-D-glucosamine 1-phosphate + CoA + H(+)</text>
        <dbReference type="Rhea" id="RHEA:13725"/>
        <dbReference type="ChEBI" id="CHEBI:15378"/>
        <dbReference type="ChEBI" id="CHEBI:57287"/>
        <dbReference type="ChEBI" id="CHEBI:57288"/>
        <dbReference type="ChEBI" id="CHEBI:57776"/>
        <dbReference type="ChEBI" id="CHEBI:58516"/>
        <dbReference type="EC" id="2.3.1.157"/>
    </reaction>
</comment>
<evidence type="ECO:0000256" key="5">
    <source>
        <dbReference type="ARBA" id="ARBA00022679"/>
    </source>
</evidence>
<keyword evidence="8" id="KW-0012">Acyltransferase</keyword>
<comment type="caution">
    <text evidence="13">The sequence shown here is derived from an EMBL/GenBank/DDBJ whole genome shotgun (WGS) entry which is preliminary data.</text>
</comment>
<comment type="catalytic activity">
    <reaction evidence="10">
        <text>N-acetyl-alpha-D-glucosamine 1-phosphate + UTP + H(+) = UDP-N-acetyl-alpha-D-glucosamine + diphosphate</text>
        <dbReference type="Rhea" id="RHEA:13509"/>
        <dbReference type="ChEBI" id="CHEBI:15378"/>
        <dbReference type="ChEBI" id="CHEBI:33019"/>
        <dbReference type="ChEBI" id="CHEBI:46398"/>
        <dbReference type="ChEBI" id="CHEBI:57705"/>
        <dbReference type="ChEBI" id="CHEBI:57776"/>
        <dbReference type="EC" id="2.7.7.23"/>
    </reaction>
</comment>
<dbReference type="Pfam" id="PF25087">
    <property type="entry name" value="GMPPB_C"/>
    <property type="match status" value="1"/>
</dbReference>
<protein>
    <recommendedName>
        <fullName evidence="15">Glucosamine-1-phosphate N-acetyltransferase</fullName>
    </recommendedName>
</protein>
<evidence type="ECO:0000256" key="9">
    <source>
        <dbReference type="ARBA" id="ARBA00048247"/>
    </source>
</evidence>
<evidence type="ECO:0000256" key="6">
    <source>
        <dbReference type="ARBA" id="ARBA00022695"/>
    </source>
</evidence>
<gene>
    <name evidence="13" type="ORF">GF339_12660</name>
</gene>
<dbReference type="Pfam" id="PF00483">
    <property type="entry name" value="NTP_transferase"/>
    <property type="match status" value="1"/>
</dbReference>